<proteinExistence type="predicted"/>
<dbReference type="PANTHER" id="PTHR35546">
    <property type="entry name" value="F-BOX PROTEIN INTERACTION DOMAIN PROTEIN-RELATED"/>
    <property type="match status" value="1"/>
</dbReference>
<dbReference type="AlphaFoldDB" id="A0AAW1X3R5"/>
<accession>A0AAW1X3R5</accession>
<dbReference type="InterPro" id="IPR017451">
    <property type="entry name" value="F-box-assoc_interact_dom"/>
</dbReference>
<evidence type="ECO:0000259" key="1">
    <source>
        <dbReference type="Pfam" id="PF00646"/>
    </source>
</evidence>
<feature type="domain" description="F-box associated beta-propeller type 1" evidence="2">
    <location>
        <begin position="91"/>
        <end position="233"/>
    </location>
</feature>
<feature type="domain" description="F-box" evidence="1">
    <location>
        <begin position="22"/>
        <end position="56"/>
    </location>
</feature>
<dbReference type="PANTHER" id="PTHR35546:SF134">
    <property type="entry name" value="F-BOX ASSOCIATED DOMAIN-CONTAINING PROTEIN"/>
    <property type="match status" value="1"/>
</dbReference>
<dbReference type="Pfam" id="PF07734">
    <property type="entry name" value="FBA_1"/>
    <property type="match status" value="1"/>
</dbReference>
<evidence type="ECO:0000313" key="3">
    <source>
        <dbReference type="EMBL" id="KAK9931538.1"/>
    </source>
</evidence>
<dbReference type="Pfam" id="PF00646">
    <property type="entry name" value="F-box"/>
    <property type="match status" value="1"/>
</dbReference>
<keyword evidence="4" id="KW-1185">Reference proteome</keyword>
<reference evidence="3 4" key="1">
    <citation type="journal article" date="2023" name="G3 (Bethesda)">
        <title>A chromosome-length genome assembly and annotation of blackberry (Rubus argutus, cv. 'Hillquist').</title>
        <authorList>
            <person name="Bruna T."/>
            <person name="Aryal R."/>
            <person name="Dudchenko O."/>
            <person name="Sargent D.J."/>
            <person name="Mead D."/>
            <person name="Buti M."/>
            <person name="Cavallini A."/>
            <person name="Hytonen T."/>
            <person name="Andres J."/>
            <person name="Pham M."/>
            <person name="Weisz D."/>
            <person name="Mascagni F."/>
            <person name="Usai G."/>
            <person name="Natali L."/>
            <person name="Bassil N."/>
            <person name="Fernandez G.E."/>
            <person name="Lomsadze A."/>
            <person name="Armour M."/>
            <person name="Olukolu B."/>
            <person name="Poorten T."/>
            <person name="Britton C."/>
            <person name="Davik J."/>
            <person name="Ashrafi H."/>
            <person name="Aiden E.L."/>
            <person name="Borodovsky M."/>
            <person name="Worthington M."/>
        </authorList>
    </citation>
    <scope>NUCLEOTIDE SEQUENCE [LARGE SCALE GENOMIC DNA]</scope>
    <source>
        <strain evidence="3">PI 553951</strain>
    </source>
</reference>
<gene>
    <name evidence="3" type="ORF">M0R45_018812</name>
</gene>
<evidence type="ECO:0008006" key="5">
    <source>
        <dbReference type="Google" id="ProtNLM"/>
    </source>
</evidence>
<name>A0AAW1X3R5_RUBAR</name>
<protein>
    <recommendedName>
        <fullName evidence="5">F-box domain-containing protein</fullName>
    </recommendedName>
</protein>
<dbReference type="Proteomes" id="UP001457282">
    <property type="component" value="Unassembled WGS sequence"/>
</dbReference>
<dbReference type="NCBIfam" id="TIGR01640">
    <property type="entry name" value="F_box_assoc_1"/>
    <property type="match status" value="1"/>
</dbReference>
<dbReference type="InterPro" id="IPR055290">
    <property type="entry name" value="At3g26010-like"/>
</dbReference>
<dbReference type="InterPro" id="IPR036047">
    <property type="entry name" value="F-box-like_dom_sf"/>
</dbReference>
<dbReference type="EMBL" id="JBEDUW010000004">
    <property type="protein sequence ID" value="KAK9931538.1"/>
    <property type="molecule type" value="Genomic_DNA"/>
</dbReference>
<evidence type="ECO:0000259" key="2">
    <source>
        <dbReference type="Pfam" id="PF07734"/>
    </source>
</evidence>
<dbReference type="InterPro" id="IPR001810">
    <property type="entry name" value="F-box_dom"/>
</dbReference>
<dbReference type="SUPFAM" id="SSF81383">
    <property type="entry name" value="F-box domain"/>
    <property type="match status" value="1"/>
</dbReference>
<dbReference type="InterPro" id="IPR006527">
    <property type="entry name" value="F-box-assoc_dom_typ1"/>
</dbReference>
<organism evidence="3 4">
    <name type="scientific">Rubus argutus</name>
    <name type="common">Southern blackberry</name>
    <dbReference type="NCBI Taxonomy" id="59490"/>
    <lineage>
        <taxon>Eukaryota</taxon>
        <taxon>Viridiplantae</taxon>
        <taxon>Streptophyta</taxon>
        <taxon>Embryophyta</taxon>
        <taxon>Tracheophyta</taxon>
        <taxon>Spermatophyta</taxon>
        <taxon>Magnoliopsida</taxon>
        <taxon>eudicotyledons</taxon>
        <taxon>Gunneridae</taxon>
        <taxon>Pentapetalae</taxon>
        <taxon>rosids</taxon>
        <taxon>fabids</taxon>
        <taxon>Rosales</taxon>
        <taxon>Rosaceae</taxon>
        <taxon>Rosoideae</taxon>
        <taxon>Rosoideae incertae sedis</taxon>
        <taxon>Rubus</taxon>
    </lineage>
</organism>
<evidence type="ECO:0000313" key="4">
    <source>
        <dbReference type="Proteomes" id="UP001457282"/>
    </source>
</evidence>
<sequence>MQRLCPKSPKVSSPAEIIADNEDLLRQILLCVPALSLVCFKCVSRDWLSLISSPKFCDVHTLQNPNSKVSGFFFHSSITSKPDLEFISLRNNESPSGPLIKPLDFIPESTKLKILQSCKGLLLCFSMATRKYCVVNPTISQFMELPPAYDANKSTGSCIVGVALAFDPSKSPHYKVVCVIQHRKYYQAVLYSSETRTWKVQESAESTWPFGINYKHGVYCNGGIYWISYRSDQLSRYDIDEGHHGLVSSPSGHDLFPEREFRYFGESSGHLHLIDIYKSCLTKFDVMEMGKDYSGWFVKYRVDLSPISTVFPEMVRDHLHLSIYDCYTLCVVFLAREENEENSSLLLHIPDKVISYNLSDKTVKKLHDLIPKGTETMGSLQVGWGDAYHYMETLARV</sequence>
<comment type="caution">
    <text evidence="3">The sequence shown here is derived from an EMBL/GenBank/DDBJ whole genome shotgun (WGS) entry which is preliminary data.</text>
</comment>